<protein>
    <submittedName>
        <fullName evidence="1">Uncharacterized protein</fullName>
    </submittedName>
</protein>
<organism evidence="1 2">
    <name type="scientific">Enterococcus wangshanyuanii</name>
    <dbReference type="NCBI Taxonomy" id="2005703"/>
    <lineage>
        <taxon>Bacteria</taxon>
        <taxon>Bacillati</taxon>
        <taxon>Bacillota</taxon>
        <taxon>Bacilli</taxon>
        <taxon>Lactobacillales</taxon>
        <taxon>Enterococcaceae</taxon>
        <taxon>Enterococcus</taxon>
    </lineage>
</organism>
<evidence type="ECO:0000313" key="2">
    <source>
        <dbReference type="Proteomes" id="UP000630615"/>
    </source>
</evidence>
<dbReference type="EMBL" id="BMKI01000002">
    <property type="protein sequence ID" value="GGC84298.1"/>
    <property type="molecule type" value="Genomic_DNA"/>
</dbReference>
<keyword evidence="2" id="KW-1185">Reference proteome</keyword>
<reference evidence="2" key="1">
    <citation type="journal article" date="2019" name="Int. J. Syst. Evol. Microbiol.">
        <title>The Global Catalogue of Microorganisms (GCM) 10K type strain sequencing project: providing services to taxonomists for standard genome sequencing and annotation.</title>
        <authorList>
            <consortium name="The Broad Institute Genomics Platform"/>
            <consortium name="The Broad Institute Genome Sequencing Center for Infectious Disease"/>
            <person name="Wu L."/>
            <person name="Ma J."/>
        </authorList>
    </citation>
    <scope>NUCLEOTIDE SEQUENCE [LARGE SCALE GENOMIC DNA]</scope>
    <source>
        <strain evidence="2">CGMCC 1.15942</strain>
    </source>
</reference>
<sequence length="55" mass="6584">MEYKVIRRFEDNDRIYEIGDPYEGSKAPARISTLTNPEKNKYGQIYLEKVEEKEE</sequence>
<comment type="caution">
    <text evidence="1">The sequence shown here is derived from an EMBL/GenBank/DDBJ whole genome shotgun (WGS) entry which is preliminary data.</text>
</comment>
<dbReference type="RefSeq" id="WP_088269069.1">
    <property type="nucleotide sequence ID" value="NZ_BMKI01000002.1"/>
</dbReference>
<gene>
    <name evidence="1" type="ORF">GCM10011573_12390</name>
</gene>
<name>A0ABQ1NTA5_9ENTE</name>
<accession>A0ABQ1NTA5</accession>
<proteinExistence type="predicted"/>
<evidence type="ECO:0000313" key="1">
    <source>
        <dbReference type="EMBL" id="GGC84298.1"/>
    </source>
</evidence>
<dbReference type="Proteomes" id="UP000630615">
    <property type="component" value="Unassembled WGS sequence"/>
</dbReference>